<gene>
    <name evidence="3" type="ORF">C1H46_011101</name>
</gene>
<dbReference type="EMBL" id="VIEB01000158">
    <property type="protein sequence ID" value="TQE03289.1"/>
    <property type="molecule type" value="Genomic_DNA"/>
</dbReference>
<protein>
    <submittedName>
        <fullName evidence="3">Uncharacterized protein</fullName>
    </submittedName>
</protein>
<keyword evidence="4" id="KW-1185">Reference proteome</keyword>
<dbReference type="Proteomes" id="UP000315295">
    <property type="component" value="Unassembled WGS sequence"/>
</dbReference>
<name>A0A540MWZ8_MALBA</name>
<evidence type="ECO:0000256" key="2">
    <source>
        <dbReference type="ARBA" id="ARBA00022793"/>
    </source>
</evidence>
<comment type="caution">
    <text evidence="3">The sequence shown here is derived from an EMBL/GenBank/DDBJ whole genome shotgun (WGS) entry which is preliminary data.</text>
</comment>
<organism evidence="3 4">
    <name type="scientific">Malus baccata</name>
    <name type="common">Siberian crab apple</name>
    <name type="synonym">Pyrus baccata</name>
    <dbReference type="NCBI Taxonomy" id="106549"/>
    <lineage>
        <taxon>Eukaryota</taxon>
        <taxon>Viridiplantae</taxon>
        <taxon>Streptophyta</taxon>
        <taxon>Embryophyta</taxon>
        <taxon>Tracheophyta</taxon>
        <taxon>Spermatophyta</taxon>
        <taxon>Magnoliopsida</taxon>
        <taxon>eudicotyledons</taxon>
        <taxon>Gunneridae</taxon>
        <taxon>Pentapetalae</taxon>
        <taxon>rosids</taxon>
        <taxon>fabids</taxon>
        <taxon>Rosales</taxon>
        <taxon>Rosaceae</taxon>
        <taxon>Amygdaloideae</taxon>
        <taxon>Maleae</taxon>
        <taxon>Malus</taxon>
    </lineage>
</organism>
<dbReference type="GO" id="GO:0016831">
    <property type="term" value="F:carboxy-lyase activity"/>
    <property type="evidence" value="ECO:0007669"/>
    <property type="project" value="UniProtKB-KW"/>
</dbReference>
<proteinExistence type="inferred from homology"/>
<comment type="similarity">
    <text evidence="1">Belongs to the group II decarboxylase family.</text>
</comment>
<evidence type="ECO:0000256" key="1">
    <source>
        <dbReference type="ARBA" id="ARBA00009533"/>
    </source>
</evidence>
<dbReference type="STRING" id="106549.A0A540MWZ8"/>
<evidence type="ECO:0000313" key="3">
    <source>
        <dbReference type="EMBL" id="TQE03289.1"/>
    </source>
</evidence>
<dbReference type="PANTHER" id="PTHR46101">
    <property type="match status" value="1"/>
</dbReference>
<evidence type="ECO:0000313" key="4">
    <source>
        <dbReference type="Proteomes" id="UP000315295"/>
    </source>
</evidence>
<keyword evidence="2" id="KW-0456">Lyase</keyword>
<dbReference type="InterPro" id="IPR051151">
    <property type="entry name" value="Group_II_Decarboxylase"/>
</dbReference>
<dbReference type="PANTHER" id="PTHR46101:SF2">
    <property type="entry name" value="SERINE DECARBOXYLASE"/>
    <property type="match status" value="1"/>
</dbReference>
<sequence length="66" mass="7471">MVLGRNVHTTCLAVTKPESNDDFTGDKEAYMASVLARYCKTLIERTKHHLGHPYNLDFDYGALTQL</sequence>
<dbReference type="AlphaFoldDB" id="A0A540MWZ8"/>
<keyword evidence="2" id="KW-0210">Decarboxylase</keyword>
<reference evidence="3 4" key="1">
    <citation type="journal article" date="2019" name="G3 (Bethesda)">
        <title>Sequencing of a Wild Apple (Malus baccata) Genome Unravels the Differences Between Cultivated and Wild Apple Species Regarding Disease Resistance and Cold Tolerance.</title>
        <authorList>
            <person name="Chen X."/>
        </authorList>
    </citation>
    <scope>NUCLEOTIDE SEQUENCE [LARGE SCALE GENOMIC DNA]</scope>
    <source>
        <strain evidence="4">cv. Shandingzi</strain>
        <tissue evidence="3">Leaves</tissue>
    </source>
</reference>
<accession>A0A540MWZ8</accession>